<dbReference type="EC" id="2.4.1.21" evidence="2"/>
<evidence type="ECO:0000256" key="2">
    <source>
        <dbReference type="ARBA" id="ARBA00012588"/>
    </source>
</evidence>
<dbReference type="PANTHER" id="PTHR46083:SF2">
    <property type="entry name" value="STARCH SYNTHASE 4, CHLOROPLASTIC_AMYLOPLASTIC-RELATED"/>
    <property type="match status" value="1"/>
</dbReference>
<sequence length="280" mass="30478">MGKGKKERLEKKKQEGPFKCSKCANQEFSLLDGFLSHVSYKHGSASICTNCYDLILGFMTLDLSSLQCPEADLGSWGMSSSEPPPLDSVVALIQSLSPFRPVHFDFDLPRNMGLFDALLHESRCASNQSSVRCSNTCVVTSSGDIAEEYGDSISPVGHSAASVFGGNKHGDIILAKRESIYTDSGNHGSSMGAVVFSNIVTSVFPTYTQEVRTAEREFEGIAKLFENYPQVRLILKYDEALSHSIHIASDMFIIPSAFELCGLPQMIAMRNGATGGLNDR</sequence>
<accession>A0A2G5DGT0</accession>
<dbReference type="Proteomes" id="UP000230069">
    <property type="component" value="Unassembled WGS sequence"/>
</dbReference>
<keyword evidence="4" id="KW-1185">Reference proteome</keyword>
<dbReference type="PANTHER" id="PTHR46083">
    <property type="match status" value="1"/>
</dbReference>
<reference evidence="3 4" key="1">
    <citation type="submission" date="2017-09" db="EMBL/GenBank/DDBJ databases">
        <title>WGS assembly of Aquilegia coerulea Goldsmith.</title>
        <authorList>
            <person name="Hodges S."/>
            <person name="Kramer E."/>
            <person name="Nordborg M."/>
            <person name="Tomkins J."/>
            <person name="Borevitz J."/>
            <person name="Derieg N."/>
            <person name="Yan J."/>
            <person name="Mihaltcheva S."/>
            <person name="Hayes R.D."/>
            <person name="Rokhsar D."/>
        </authorList>
    </citation>
    <scope>NUCLEOTIDE SEQUENCE [LARGE SCALE GENOMIC DNA]</scope>
    <source>
        <strain evidence="4">cv. Goldsmith</strain>
    </source>
</reference>
<evidence type="ECO:0000313" key="3">
    <source>
        <dbReference type="EMBL" id="PIA42710.1"/>
    </source>
</evidence>
<dbReference type="Gene3D" id="3.40.50.2000">
    <property type="entry name" value="Glycogen Phosphorylase B"/>
    <property type="match status" value="1"/>
</dbReference>
<dbReference type="STRING" id="218851.A0A2G5DGT0"/>
<organism evidence="3 4">
    <name type="scientific">Aquilegia coerulea</name>
    <name type="common">Rocky mountain columbine</name>
    <dbReference type="NCBI Taxonomy" id="218851"/>
    <lineage>
        <taxon>Eukaryota</taxon>
        <taxon>Viridiplantae</taxon>
        <taxon>Streptophyta</taxon>
        <taxon>Embryophyta</taxon>
        <taxon>Tracheophyta</taxon>
        <taxon>Spermatophyta</taxon>
        <taxon>Magnoliopsida</taxon>
        <taxon>Ranunculales</taxon>
        <taxon>Ranunculaceae</taxon>
        <taxon>Thalictroideae</taxon>
        <taxon>Aquilegia</taxon>
    </lineage>
</organism>
<dbReference type="AlphaFoldDB" id="A0A2G5DGT0"/>
<protein>
    <recommendedName>
        <fullName evidence="2">starch synthase</fullName>
        <ecNumber evidence="2">2.4.1.21</ecNumber>
    </recommendedName>
</protein>
<evidence type="ECO:0000256" key="1">
    <source>
        <dbReference type="ARBA" id="ARBA00001478"/>
    </source>
</evidence>
<dbReference type="OrthoDB" id="2018403at2759"/>
<evidence type="ECO:0000313" key="4">
    <source>
        <dbReference type="Proteomes" id="UP000230069"/>
    </source>
</evidence>
<dbReference type="EMBL" id="KZ305037">
    <property type="protein sequence ID" value="PIA42710.1"/>
    <property type="molecule type" value="Genomic_DNA"/>
</dbReference>
<comment type="catalytic activity">
    <reaction evidence="1">
        <text>[(1-&gt;4)-alpha-D-glucosyl](n) + ADP-alpha-D-glucose = [(1-&gt;4)-alpha-D-glucosyl](n+1) + ADP + H(+)</text>
        <dbReference type="Rhea" id="RHEA:18189"/>
        <dbReference type="Rhea" id="RHEA-COMP:9584"/>
        <dbReference type="Rhea" id="RHEA-COMP:9587"/>
        <dbReference type="ChEBI" id="CHEBI:15378"/>
        <dbReference type="ChEBI" id="CHEBI:15444"/>
        <dbReference type="ChEBI" id="CHEBI:57498"/>
        <dbReference type="ChEBI" id="CHEBI:456216"/>
        <dbReference type="EC" id="2.4.1.21"/>
    </reaction>
</comment>
<gene>
    <name evidence="3" type="ORF">AQUCO_02000277v1</name>
</gene>
<dbReference type="InParanoid" id="A0A2G5DGT0"/>
<proteinExistence type="predicted"/>
<name>A0A2G5DGT0_AQUCA</name>
<dbReference type="GO" id="GO:0009011">
    <property type="term" value="F:alpha-1,4-glucan glucosyltransferase (ADP-glucose donor) activity"/>
    <property type="evidence" value="ECO:0007669"/>
    <property type="project" value="UniProtKB-EC"/>
</dbReference>
<dbReference type="SUPFAM" id="SSF53756">
    <property type="entry name" value="UDP-Glycosyltransferase/glycogen phosphorylase"/>
    <property type="match status" value="1"/>
</dbReference>